<dbReference type="OrthoDB" id="8094857at2"/>
<dbReference type="AlphaFoldDB" id="A0A0J7XWD1"/>
<accession>A0A0J7XWD1</accession>
<name>A0A0J7XWD1_9SPHN</name>
<sequence>MSSRGFPWSLLGIAATSDTKAIRSAYAARIKAMDLDSDVEGYAQLRGARDTALRLAKTMPPPAAEQAPEPGAEPEWQLAPETVPPPAPETQAHLSKPPAPPPPPPEPLASPQWPHAAPTLGGDWQADPALSARAAQPQGDQLLGRVSPEPTASSETAGREAAAPTSADPFAVPLLEGFENAAAVGQQSQQSPFARLAAMLDADAPAGLSPMDEGDEARARMLLGEVLETVHHSDIGRQGEMETWLAGLLADAWPRSAPLLEDAAAAFDWEREWGKIDARPAIDYLGARLRGYRFERKVRQKGHRYHKAWTELARPGKAGPLRHLRANGADVRGLLTGIRKHFPELEERLDARRIASWEGGNSWLTGTIVLGGLIILGFLVSLADSRGGGPDARAQALAATVADVFGLPHDPDWLRQHQPELAAKLADSAQFTPDGKADLTASMMRGLDIVRGRTYLVGRQLEGEDFETTMRLRLALLKAAQADSAIACHTMMTFASTPPTTLVPLEVRGKERAFYASLASRGLLKVPAKLEGSSASVPGVLVAKVIAATKLSKQEVGLAMQGKSNDAHRCAATVALLEATLDWKGEGRQAILRTL</sequence>
<evidence type="ECO:0000313" key="3">
    <source>
        <dbReference type="Proteomes" id="UP000052268"/>
    </source>
</evidence>
<dbReference type="Proteomes" id="UP000052268">
    <property type="component" value="Unassembled WGS sequence"/>
</dbReference>
<organism evidence="2 3">
    <name type="scientific">Novosphingobium barchaimii LL02</name>
    <dbReference type="NCBI Taxonomy" id="1114963"/>
    <lineage>
        <taxon>Bacteria</taxon>
        <taxon>Pseudomonadati</taxon>
        <taxon>Pseudomonadota</taxon>
        <taxon>Alphaproteobacteria</taxon>
        <taxon>Sphingomonadales</taxon>
        <taxon>Sphingomonadaceae</taxon>
        <taxon>Novosphingobium</taxon>
    </lineage>
</organism>
<proteinExistence type="predicted"/>
<comment type="caution">
    <text evidence="2">The sequence shown here is derived from an EMBL/GenBank/DDBJ whole genome shotgun (WGS) entry which is preliminary data.</text>
</comment>
<keyword evidence="3" id="KW-1185">Reference proteome</keyword>
<evidence type="ECO:0000313" key="2">
    <source>
        <dbReference type="EMBL" id="KMS55473.1"/>
    </source>
</evidence>
<feature type="region of interest" description="Disordered" evidence="1">
    <location>
        <begin position="59"/>
        <end position="166"/>
    </location>
</feature>
<dbReference type="EMBL" id="JACU01000005">
    <property type="protein sequence ID" value="KMS55473.1"/>
    <property type="molecule type" value="Genomic_DNA"/>
</dbReference>
<feature type="compositionally biased region" description="Pro residues" evidence="1">
    <location>
        <begin position="97"/>
        <end position="108"/>
    </location>
</feature>
<feature type="compositionally biased region" description="Low complexity" evidence="1">
    <location>
        <begin position="64"/>
        <end position="81"/>
    </location>
</feature>
<dbReference type="PATRIC" id="fig|1114963.3.peg.2491"/>
<gene>
    <name evidence="2" type="ORF">V474_18275</name>
</gene>
<evidence type="ECO:0000256" key="1">
    <source>
        <dbReference type="SAM" id="MobiDB-lite"/>
    </source>
</evidence>
<reference evidence="2 3" key="1">
    <citation type="journal article" date="2015" name="G3 (Bethesda)">
        <title>Insights into Ongoing Evolution of the Hexachlorocyclohexane Catabolic Pathway from Comparative Genomics of Ten Sphingomonadaceae Strains.</title>
        <authorList>
            <person name="Pearce S.L."/>
            <person name="Oakeshott J.G."/>
            <person name="Pandey G."/>
        </authorList>
    </citation>
    <scope>NUCLEOTIDE SEQUENCE [LARGE SCALE GENOMIC DNA]</scope>
    <source>
        <strain evidence="2 3">LL02</strain>
    </source>
</reference>
<dbReference type="RefSeq" id="WP_059151709.1">
    <property type="nucleotide sequence ID" value="NZ_KQ130454.1"/>
</dbReference>
<protein>
    <submittedName>
        <fullName evidence="2">Uncharacterized protein</fullName>
    </submittedName>
</protein>